<dbReference type="AlphaFoldDB" id="A0A5C6LQ66"/>
<name>A0A5C6LQ66_9BACT</name>
<dbReference type="OrthoDB" id="697229at2"/>
<evidence type="ECO:0000313" key="9">
    <source>
        <dbReference type="Proteomes" id="UP000318815"/>
    </source>
</evidence>
<dbReference type="PROSITE" id="PS51257">
    <property type="entry name" value="PROKAR_LIPOPROTEIN"/>
    <property type="match status" value="1"/>
</dbReference>
<evidence type="ECO:0000256" key="3">
    <source>
        <dbReference type="ARBA" id="ARBA00022729"/>
    </source>
</evidence>
<dbReference type="GO" id="GO:0009279">
    <property type="term" value="C:cell outer membrane"/>
    <property type="evidence" value="ECO:0007669"/>
    <property type="project" value="UniProtKB-SubCell"/>
</dbReference>
<keyword evidence="3" id="KW-0732">Signal</keyword>
<evidence type="ECO:0000259" key="6">
    <source>
        <dbReference type="Pfam" id="PF07980"/>
    </source>
</evidence>
<dbReference type="Pfam" id="PF07980">
    <property type="entry name" value="SusD_RagB"/>
    <property type="match status" value="1"/>
</dbReference>
<keyword evidence="5" id="KW-0998">Cell outer membrane</keyword>
<comment type="similarity">
    <text evidence="2">Belongs to the SusD family.</text>
</comment>
<sequence length="456" mass="50937">MHRYSYTLLFLILGCSVFTGCDKYLDIQPKGKTLLSTVTDYDQWLNAPSLANGFGAPFGYTNFMTDNVDFVNTATPPTTPQELLYTWSPQFTSDVVSAPLLWGEHYAHINHYNTVLLGIDAATNGTGSQRKALKAEALLGRSLEYFYLVNEYGNPYDSMTAGKDLAVPFVTSNDVTQTVPGRSTVDEIYKHIIDDTNEALADLPVNNSMNRLRGSRAAAYSLLARTYFYARNYAEASRNAELALNNTQATMINLNGPLPTSDQVGVRPDVIYGRFVLGNFPVALDFMRSFAGNDLRVNRMYYSLDNYQYTTRGATTFIPLQVTPALQYVNSGTSVQEMKLIIAENAARRGDLSIALQQLDDIRKNRIAASSYVPFQSSDKEAVLEEVLLERNHELAFSGLRWFDMRRLDKENRMGTVTRHDANGNVIATLPPHSSRYTLQIPTQVLSFNPGMPQNP</sequence>
<feature type="domain" description="SusD-like N-terminal" evidence="7">
    <location>
        <begin position="23"/>
        <end position="227"/>
    </location>
</feature>
<dbReference type="EMBL" id="VOHS01000044">
    <property type="protein sequence ID" value="TWV94693.1"/>
    <property type="molecule type" value="Genomic_DNA"/>
</dbReference>
<dbReference type="InterPro" id="IPR033985">
    <property type="entry name" value="SusD-like_N"/>
</dbReference>
<protein>
    <submittedName>
        <fullName evidence="8">RagB/SusD family nutrient uptake outer membrane protein</fullName>
    </submittedName>
</protein>
<organism evidence="8 9">
    <name type="scientific">Chitinophaga pinensis</name>
    <dbReference type="NCBI Taxonomy" id="79329"/>
    <lineage>
        <taxon>Bacteria</taxon>
        <taxon>Pseudomonadati</taxon>
        <taxon>Bacteroidota</taxon>
        <taxon>Chitinophagia</taxon>
        <taxon>Chitinophagales</taxon>
        <taxon>Chitinophagaceae</taxon>
        <taxon>Chitinophaga</taxon>
    </lineage>
</organism>
<accession>A0A5C6LQ66</accession>
<evidence type="ECO:0000256" key="5">
    <source>
        <dbReference type="ARBA" id="ARBA00023237"/>
    </source>
</evidence>
<keyword evidence="9" id="KW-1185">Reference proteome</keyword>
<evidence type="ECO:0000256" key="4">
    <source>
        <dbReference type="ARBA" id="ARBA00023136"/>
    </source>
</evidence>
<feature type="domain" description="RagB/SusD" evidence="6">
    <location>
        <begin position="337"/>
        <end position="456"/>
    </location>
</feature>
<reference evidence="8 9" key="1">
    <citation type="submission" date="2019-08" db="EMBL/GenBank/DDBJ databases">
        <title>Whole genome sequencing of chitin degrading bacteria Chitinophaga pinensis YS16.</title>
        <authorList>
            <person name="Singh R.P."/>
            <person name="Manchanda G."/>
            <person name="Maurya I.K."/>
            <person name="Joshi N.K."/>
            <person name="Srivastava A.K."/>
        </authorList>
    </citation>
    <scope>NUCLEOTIDE SEQUENCE [LARGE SCALE GENOMIC DNA]</scope>
    <source>
        <strain evidence="8 9">YS-16</strain>
    </source>
</reference>
<proteinExistence type="inferred from homology"/>
<dbReference type="SUPFAM" id="SSF48452">
    <property type="entry name" value="TPR-like"/>
    <property type="match status" value="1"/>
</dbReference>
<dbReference type="InterPro" id="IPR011990">
    <property type="entry name" value="TPR-like_helical_dom_sf"/>
</dbReference>
<evidence type="ECO:0000256" key="2">
    <source>
        <dbReference type="ARBA" id="ARBA00006275"/>
    </source>
</evidence>
<dbReference type="Pfam" id="PF14322">
    <property type="entry name" value="SusD-like_3"/>
    <property type="match status" value="1"/>
</dbReference>
<gene>
    <name evidence="8" type="ORF">FEF09_25245</name>
</gene>
<evidence type="ECO:0000259" key="7">
    <source>
        <dbReference type="Pfam" id="PF14322"/>
    </source>
</evidence>
<comment type="subcellular location">
    <subcellularLocation>
        <location evidence="1">Cell outer membrane</location>
    </subcellularLocation>
</comment>
<dbReference type="InterPro" id="IPR012944">
    <property type="entry name" value="SusD_RagB_dom"/>
</dbReference>
<dbReference type="Proteomes" id="UP000318815">
    <property type="component" value="Unassembled WGS sequence"/>
</dbReference>
<evidence type="ECO:0000256" key="1">
    <source>
        <dbReference type="ARBA" id="ARBA00004442"/>
    </source>
</evidence>
<comment type="caution">
    <text evidence="8">The sequence shown here is derived from an EMBL/GenBank/DDBJ whole genome shotgun (WGS) entry which is preliminary data.</text>
</comment>
<dbReference type="RefSeq" id="WP_146307689.1">
    <property type="nucleotide sequence ID" value="NZ_VOHS01000044.1"/>
</dbReference>
<keyword evidence="4" id="KW-0472">Membrane</keyword>
<dbReference type="Gene3D" id="1.25.40.390">
    <property type="match status" value="2"/>
</dbReference>
<evidence type="ECO:0000313" key="8">
    <source>
        <dbReference type="EMBL" id="TWV94693.1"/>
    </source>
</evidence>